<gene>
    <name evidence="1" type="ORF">SapgrDRAFT_1512</name>
</gene>
<dbReference type="HOGENOM" id="CLU_1776118_0_0_10"/>
<proteinExistence type="predicted"/>
<dbReference type="AlphaFoldDB" id="J1I3E9"/>
<accession>J1I3E9</accession>
<dbReference type="SUPFAM" id="SSF69635">
    <property type="entry name" value="Type III secretory system chaperone-like"/>
    <property type="match status" value="1"/>
</dbReference>
<dbReference type="CDD" id="cd17036">
    <property type="entry name" value="T3SC_YbjN-like_1"/>
    <property type="match status" value="1"/>
</dbReference>
<dbReference type="OrthoDB" id="1491977at2"/>
<dbReference type="Proteomes" id="UP000005113">
    <property type="component" value="Unassembled WGS sequence"/>
</dbReference>
<dbReference type="RefSeq" id="WP_002658714.1">
    <property type="nucleotide sequence ID" value="NZ_JH719942.1"/>
</dbReference>
<sequence length="150" mass="17357">MQNLEEAYKLIEGALVKLGLDPEKCKGKEAGSWTIAREQQEIWIDCWEIEENEHKDTYFQVLTPILQIPAEMTVPFYREVLEFNYNMYGMAFGIFKDLLAIKSIRELRGLDESEVIATISRAWVYATDIKPQLMDKYFDVNPGAAPDEQV</sequence>
<protein>
    <submittedName>
        <fullName evidence="1">Uncharacterized protein</fullName>
    </submittedName>
</protein>
<dbReference type="Gene3D" id="3.30.1460.10">
    <property type="match status" value="1"/>
</dbReference>
<organism evidence="1 2">
    <name type="scientific">Saprospira grandis DSM 2844</name>
    <dbReference type="NCBI Taxonomy" id="694433"/>
    <lineage>
        <taxon>Bacteria</taxon>
        <taxon>Pseudomonadati</taxon>
        <taxon>Bacteroidota</taxon>
        <taxon>Saprospiria</taxon>
        <taxon>Saprospirales</taxon>
        <taxon>Saprospiraceae</taxon>
        <taxon>Saprospira</taxon>
    </lineage>
</organism>
<name>J1I3E9_9BACT</name>
<evidence type="ECO:0000313" key="2">
    <source>
        <dbReference type="Proteomes" id="UP000005113"/>
    </source>
</evidence>
<evidence type="ECO:0000313" key="1">
    <source>
        <dbReference type="EMBL" id="EJF53225.1"/>
    </source>
</evidence>
<dbReference type="EMBL" id="JH719942">
    <property type="protein sequence ID" value="EJF53225.1"/>
    <property type="molecule type" value="Genomic_DNA"/>
</dbReference>
<reference evidence="2" key="1">
    <citation type="journal article" date="2012" name="Stand. Genomic Sci.">
        <title>Permanent draft genome sequence of the gliding predator Saprospira grandis strain Sa g1 (= HR1).</title>
        <authorList>
            <person name="Mavromatis K."/>
            <person name="Chertkov O."/>
            <person name="Lapidus A."/>
            <person name="Nolan M."/>
            <person name="Lucas S."/>
            <person name="Tice H."/>
            <person name="Del Rio T.G."/>
            <person name="Cheng J.F."/>
            <person name="Han C."/>
            <person name="Tapia R."/>
            <person name="Bruce D."/>
            <person name="Goodwin L.A."/>
            <person name="Pitluck S."/>
            <person name="Huntemann M."/>
            <person name="Liolios K."/>
            <person name="Pagani I."/>
            <person name="Ivanova N."/>
            <person name="Mikhailova N."/>
            <person name="Pati A."/>
            <person name="Chen A."/>
            <person name="Palaniappan K."/>
            <person name="Land M."/>
            <person name="Brambilla E.M."/>
            <person name="Rohde M."/>
            <person name="Spring S."/>
            <person name="Goker M."/>
            <person name="Detter J.C."/>
            <person name="Bristow J."/>
            <person name="Eisen J.A."/>
            <person name="Markowitz V."/>
            <person name="Hugenholtz P."/>
            <person name="Kyrpides N.C."/>
            <person name="Klenk H.P."/>
            <person name="Woyke T."/>
        </authorList>
    </citation>
    <scope>NUCLEOTIDE SEQUENCE [LARGE SCALE GENOMIC DNA]</scope>
    <source>
        <strain evidence="2">DSM 2844</strain>
    </source>
</reference>